<reference evidence="6 7" key="1">
    <citation type="submission" date="2021-03" db="EMBL/GenBank/DDBJ databases">
        <title>novel species in genus Cellulomonas.</title>
        <authorList>
            <person name="Zhang G."/>
        </authorList>
    </citation>
    <scope>NUCLEOTIDE SEQUENCE [LARGE SCALE GENOMIC DNA]</scope>
    <source>
        <strain evidence="7">zg-ZUI188</strain>
    </source>
</reference>
<dbReference type="InterPro" id="IPR019109">
    <property type="entry name" value="MamF_MmsF"/>
</dbReference>
<keyword evidence="2 5" id="KW-0812">Transmembrane</keyword>
<keyword evidence="7" id="KW-1185">Reference proteome</keyword>
<protein>
    <submittedName>
        <fullName evidence="6">DUF4870 domain-containing protein</fullName>
    </submittedName>
</protein>
<proteinExistence type="predicted"/>
<organism evidence="6 7">
    <name type="scientific">Cellulomonas fengjieae</name>
    <dbReference type="NCBI Taxonomy" id="2819978"/>
    <lineage>
        <taxon>Bacteria</taxon>
        <taxon>Bacillati</taxon>
        <taxon>Actinomycetota</taxon>
        <taxon>Actinomycetes</taxon>
        <taxon>Micrococcales</taxon>
        <taxon>Cellulomonadaceae</taxon>
        <taxon>Cellulomonas</taxon>
    </lineage>
</organism>
<evidence type="ECO:0000256" key="3">
    <source>
        <dbReference type="ARBA" id="ARBA00022989"/>
    </source>
</evidence>
<gene>
    <name evidence="6" type="ORF">J4035_05020</name>
</gene>
<comment type="caution">
    <text evidence="6">The sequence shown here is derived from an EMBL/GenBank/DDBJ whole genome shotgun (WGS) entry which is preliminary data.</text>
</comment>
<keyword evidence="4 5" id="KW-0472">Membrane</keyword>
<evidence type="ECO:0000313" key="7">
    <source>
        <dbReference type="Proteomes" id="UP000678317"/>
    </source>
</evidence>
<comment type="subcellular location">
    <subcellularLocation>
        <location evidence="1">Membrane</location>
        <topology evidence="1">Multi-pass membrane protein</topology>
    </subcellularLocation>
</comment>
<feature type="transmembrane region" description="Helical" evidence="5">
    <location>
        <begin position="67"/>
        <end position="89"/>
    </location>
</feature>
<dbReference type="RefSeq" id="WP_208211377.1">
    <property type="nucleotide sequence ID" value="NZ_CP074404.1"/>
</dbReference>
<keyword evidence="3 5" id="KW-1133">Transmembrane helix</keyword>
<sequence>MTAPWTGPVYGPPPLRPDEERNWAMLAHLLALLGGWVAPLVILLAFRGRGRYVEDQAKESLNFQLTLLLAVVAVVAVTLATFGLAALVLVPVLGLVQLVFPILGGVAASRFEWYRYPVSLRMVS</sequence>
<evidence type="ECO:0000313" key="6">
    <source>
        <dbReference type="EMBL" id="MBO3083994.1"/>
    </source>
</evidence>
<name>A0ABS3SE16_9CELL</name>
<evidence type="ECO:0000256" key="1">
    <source>
        <dbReference type="ARBA" id="ARBA00004141"/>
    </source>
</evidence>
<feature type="transmembrane region" description="Helical" evidence="5">
    <location>
        <begin position="95"/>
        <end position="113"/>
    </location>
</feature>
<evidence type="ECO:0000256" key="2">
    <source>
        <dbReference type="ARBA" id="ARBA00022692"/>
    </source>
</evidence>
<evidence type="ECO:0000256" key="4">
    <source>
        <dbReference type="ARBA" id="ARBA00023136"/>
    </source>
</evidence>
<evidence type="ECO:0000256" key="5">
    <source>
        <dbReference type="SAM" id="Phobius"/>
    </source>
</evidence>
<dbReference type="Pfam" id="PF09685">
    <property type="entry name" value="MamF_MmsF"/>
    <property type="match status" value="1"/>
</dbReference>
<feature type="transmembrane region" description="Helical" evidence="5">
    <location>
        <begin position="23"/>
        <end position="46"/>
    </location>
</feature>
<dbReference type="Proteomes" id="UP000678317">
    <property type="component" value="Unassembled WGS sequence"/>
</dbReference>
<accession>A0ABS3SE16</accession>
<dbReference type="EMBL" id="JAGFBM010000001">
    <property type="protein sequence ID" value="MBO3083994.1"/>
    <property type="molecule type" value="Genomic_DNA"/>
</dbReference>